<sequence length="323" mass="36753">MDGHAFLSTYANMLVGVQENCPSDASKSARSGHQVLIHQGKVALPLDLVRFEVSQDDKPKEHEVKESVTTSEKNAKQGECGQLEELQEFNLDGNKLCSLPGSFANLTKLYFCDLYDNLLDAAPVELQKLLLLQSLDLEYNHISTSDLLEKNPENEFFSKYETLKTNLRQQREFYYQRYNCQRPEESPDYNNTSEDATDNELEDVSSGSFAEPPAKDLSWWPSSSGPPSKENETWDGSDSSDDSFDPHREPMIQQKMSVWDPMSQSDPHLHRKNFCPADMHQKSIRSKKKVTLPNPVEGQFEDACFDDTDANPTNIRFLLKDNL</sequence>
<accession>A0A7R9DCT2</accession>
<dbReference type="Gene3D" id="3.80.10.10">
    <property type="entry name" value="Ribonuclease Inhibitor"/>
    <property type="match status" value="1"/>
</dbReference>
<dbReference type="AlphaFoldDB" id="A0A7R9DCT2"/>
<feature type="region of interest" description="Disordered" evidence="1">
    <location>
        <begin position="55"/>
        <end position="76"/>
    </location>
</feature>
<reference evidence="2" key="1">
    <citation type="submission" date="2020-11" db="EMBL/GenBank/DDBJ databases">
        <authorList>
            <person name="Tran Van P."/>
        </authorList>
    </citation>
    <scope>NUCLEOTIDE SEQUENCE</scope>
</reference>
<feature type="compositionally biased region" description="Acidic residues" evidence="1">
    <location>
        <begin position="233"/>
        <end position="243"/>
    </location>
</feature>
<organism evidence="2">
    <name type="scientific">Timema poppense</name>
    <name type="common">Walking stick</name>
    <dbReference type="NCBI Taxonomy" id="170557"/>
    <lineage>
        <taxon>Eukaryota</taxon>
        <taxon>Metazoa</taxon>
        <taxon>Ecdysozoa</taxon>
        <taxon>Arthropoda</taxon>
        <taxon>Hexapoda</taxon>
        <taxon>Insecta</taxon>
        <taxon>Pterygota</taxon>
        <taxon>Neoptera</taxon>
        <taxon>Polyneoptera</taxon>
        <taxon>Phasmatodea</taxon>
        <taxon>Timematodea</taxon>
        <taxon>Timematoidea</taxon>
        <taxon>Timematidae</taxon>
        <taxon>Timema</taxon>
    </lineage>
</organism>
<feature type="compositionally biased region" description="Basic and acidic residues" evidence="1">
    <location>
        <begin position="55"/>
        <end position="66"/>
    </location>
</feature>
<name>A0A7R9DCT2_TIMPO</name>
<dbReference type="EMBL" id="OD005303">
    <property type="protein sequence ID" value="CAD7411337.1"/>
    <property type="molecule type" value="Genomic_DNA"/>
</dbReference>
<evidence type="ECO:0000256" key="1">
    <source>
        <dbReference type="SAM" id="MobiDB-lite"/>
    </source>
</evidence>
<protein>
    <submittedName>
        <fullName evidence="2">Uncharacterized protein</fullName>
    </submittedName>
</protein>
<gene>
    <name evidence="2" type="ORF">TPSB3V08_LOCUS7827</name>
</gene>
<dbReference type="InterPro" id="IPR032675">
    <property type="entry name" value="LRR_dom_sf"/>
</dbReference>
<feature type="compositionally biased region" description="Low complexity" evidence="1">
    <location>
        <begin position="218"/>
        <end position="228"/>
    </location>
</feature>
<dbReference type="SUPFAM" id="SSF52075">
    <property type="entry name" value="Outer arm dynein light chain 1"/>
    <property type="match status" value="1"/>
</dbReference>
<proteinExistence type="predicted"/>
<feature type="region of interest" description="Disordered" evidence="1">
    <location>
        <begin position="182"/>
        <end position="248"/>
    </location>
</feature>
<evidence type="ECO:0000313" key="2">
    <source>
        <dbReference type="EMBL" id="CAD7411337.1"/>
    </source>
</evidence>